<sequence>MKKLVYVYVACMLALLAACGTSGKQTGRSRSVAAVMEKQDTLTYEQRRKYDYYFLEAVRMKQKGEYDAAFELYKHCLDINPNSAPALYEISQFYMFLGQEDKGEDALKRAVRANDSNFWYKQTLAAYYQRKRDLPKAIAVYEDMATLFPSRLDPLISLIDLYNQTKSYPEVVNTLNRLEELDGKSEQISMEKFRMYLLMDNQEEAFNEIKSLSNEYPYDMRYQTILGDVYLNNDKLQEAYDTYQHILKEEPGYAPALLSMASYYQKMGQDSLYRLQLDTILLNDDVESDTKMSIMRQLILQSEQTTKDSTQIVSLFRQILERPQQNADLAMLCAQYLITKNMEKESVPVLNQVLALDPENKPARLQLLSYAIRDNDLDEVIRVALPALQYSPEAMEFYYYLGIAYYQKEESDKALEVFTKGIGQVNEKTDKQLVSDLYAIIGDIYSSKELSDKAYAAYDSSLVYNPDNIGTLNNYAYFLSVDRKHLDKAEEMSYRTVKAEPENATYLDTYAWILFEKGKYTEARIYIDQALKNGGDSSQVIVEHGGDIYYMVGDRDKALEYWKKADAMGSTPEDGSTPRTPEELKRLKRKIVLKKYIAE</sequence>
<feature type="repeat" description="TPR" evidence="3">
    <location>
        <begin position="435"/>
        <end position="468"/>
    </location>
</feature>
<dbReference type="RefSeq" id="WP_258335507.1">
    <property type="nucleotide sequence ID" value="NZ_JANRHJ010000004.1"/>
</dbReference>
<dbReference type="PROSITE" id="PS50005">
    <property type="entry name" value="TPR"/>
    <property type="match status" value="4"/>
</dbReference>
<feature type="repeat" description="TPR" evidence="3">
    <location>
        <begin position="50"/>
        <end position="83"/>
    </location>
</feature>
<keyword evidence="2 3" id="KW-0802">TPR repeat</keyword>
<accession>A0AAW5MY97</accession>
<gene>
    <name evidence="5" type="ORF">NW209_04520</name>
</gene>
<evidence type="ECO:0000256" key="3">
    <source>
        <dbReference type="PROSITE-ProRule" id="PRU00339"/>
    </source>
</evidence>
<evidence type="ECO:0000313" key="5">
    <source>
        <dbReference type="EMBL" id="MCR8873288.1"/>
    </source>
</evidence>
<proteinExistence type="predicted"/>
<evidence type="ECO:0000256" key="2">
    <source>
        <dbReference type="ARBA" id="ARBA00022803"/>
    </source>
</evidence>
<dbReference type="Pfam" id="PF14559">
    <property type="entry name" value="TPR_19"/>
    <property type="match status" value="1"/>
</dbReference>
<dbReference type="EMBL" id="JANRHJ010000004">
    <property type="protein sequence ID" value="MCR8873288.1"/>
    <property type="molecule type" value="Genomic_DNA"/>
</dbReference>
<evidence type="ECO:0000313" key="6">
    <source>
        <dbReference type="Proteomes" id="UP001204579"/>
    </source>
</evidence>
<dbReference type="PROSITE" id="PS51257">
    <property type="entry name" value="PROKAR_LIPOPROTEIN"/>
    <property type="match status" value="1"/>
</dbReference>
<keyword evidence="6" id="KW-1185">Reference proteome</keyword>
<dbReference type="PANTHER" id="PTHR45586">
    <property type="entry name" value="TPR REPEAT-CONTAINING PROTEIN PA4667"/>
    <property type="match status" value="1"/>
</dbReference>
<keyword evidence="1" id="KW-0677">Repeat</keyword>
<feature type="repeat" description="TPR" evidence="3">
    <location>
        <begin position="395"/>
        <end position="428"/>
    </location>
</feature>
<evidence type="ECO:0000256" key="4">
    <source>
        <dbReference type="SAM" id="SignalP"/>
    </source>
</evidence>
<comment type="caution">
    <text evidence="5">The sequence shown here is derived from an EMBL/GenBank/DDBJ whole genome shotgun (WGS) entry which is preliminary data.</text>
</comment>
<dbReference type="SMART" id="SM00028">
    <property type="entry name" value="TPR"/>
    <property type="match status" value="8"/>
</dbReference>
<organism evidence="5 6">
    <name type="scientific">Phocaeicola barnesiae</name>
    <dbReference type="NCBI Taxonomy" id="376804"/>
    <lineage>
        <taxon>Bacteria</taxon>
        <taxon>Pseudomonadati</taxon>
        <taxon>Bacteroidota</taxon>
        <taxon>Bacteroidia</taxon>
        <taxon>Bacteroidales</taxon>
        <taxon>Bacteroidaceae</taxon>
        <taxon>Phocaeicola</taxon>
    </lineage>
</organism>
<feature type="chain" id="PRO_5043834731" evidence="4">
    <location>
        <begin position="18"/>
        <end position="599"/>
    </location>
</feature>
<dbReference type="Proteomes" id="UP001204579">
    <property type="component" value="Unassembled WGS sequence"/>
</dbReference>
<keyword evidence="4" id="KW-0732">Signal</keyword>
<dbReference type="PANTHER" id="PTHR45586:SF1">
    <property type="entry name" value="LIPOPOLYSACCHARIDE ASSEMBLY PROTEIN B"/>
    <property type="match status" value="1"/>
</dbReference>
<dbReference type="Gene3D" id="1.25.40.10">
    <property type="entry name" value="Tetratricopeptide repeat domain"/>
    <property type="match status" value="3"/>
</dbReference>
<dbReference type="InterPro" id="IPR051012">
    <property type="entry name" value="CellSynth/LPSAsmb/PSIAsmb"/>
</dbReference>
<dbReference type="SUPFAM" id="SSF48452">
    <property type="entry name" value="TPR-like"/>
    <property type="match status" value="2"/>
</dbReference>
<dbReference type="Pfam" id="PF13432">
    <property type="entry name" value="TPR_16"/>
    <property type="match status" value="1"/>
</dbReference>
<reference evidence="5 6" key="1">
    <citation type="submission" date="2022-08" db="EMBL/GenBank/DDBJ databases">
        <authorList>
            <person name="Zeman M."/>
            <person name="Kubasova T."/>
        </authorList>
    </citation>
    <scope>NUCLEOTIDE SEQUENCE [LARGE SCALE GENOMIC DNA]</scope>
    <source>
        <strain evidence="5 6">ET62</strain>
    </source>
</reference>
<dbReference type="InterPro" id="IPR011990">
    <property type="entry name" value="TPR-like_helical_dom_sf"/>
</dbReference>
<dbReference type="AlphaFoldDB" id="A0AAW5MY97"/>
<evidence type="ECO:0000256" key="1">
    <source>
        <dbReference type="ARBA" id="ARBA00022737"/>
    </source>
</evidence>
<protein>
    <submittedName>
        <fullName evidence="5">Tetratricopeptide repeat protein</fullName>
    </submittedName>
</protein>
<dbReference type="InterPro" id="IPR019734">
    <property type="entry name" value="TPR_rpt"/>
</dbReference>
<feature type="signal peptide" evidence="4">
    <location>
        <begin position="1"/>
        <end position="17"/>
    </location>
</feature>
<feature type="repeat" description="TPR" evidence="3">
    <location>
        <begin position="220"/>
        <end position="253"/>
    </location>
</feature>
<name>A0AAW5MY97_9BACT</name>